<protein>
    <submittedName>
        <fullName evidence="2">ABC-type uncharacterized transport system, permease component</fullName>
    </submittedName>
</protein>
<feature type="transmembrane region" description="Helical" evidence="1">
    <location>
        <begin position="50"/>
        <end position="72"/>
    </location>
</feature>
<dbReference type="AlphaFoldDB" id="A0A3S5AQ41"/>
<feature type="transmembrane region" description="Helical" evidence="1">
    <location>
        <begin position="28"/>
        <end position="45"/>
    </location>
</feature>
<dbReference type="GO" id="GO:0005886">
    <property type="term" value="C:plasma membrane"/>
    <property type="evidence" value="ECO:0007669"/>
    <property type="project" value="TreeGrafter"/>
</dbReference>
<dbReference type="PANTHER" id="PTHR32196:SF69">
    <property type="entry name" value="BRANCHED-CHAIN AMINO ACID TRANSPORT SYSTEM, PERMEASE PROTEIN"/>
    <property type="match status" value="1"/>
</dbReference>
<evidence type="ECO:0000256" key="1">
    <source>
        <dbReference type="SAM" id="Phobius"/>
    </source>
</evidence>
<reference evidence="2 3" key="1">
    <citation type="submission" date="2018-12" db="EMBL/GenBank/DDBJ databases">
        <authorList>
            <consortium name="Pathogen Informatics"/>
        </authorList>
    </citation>
    <scope>NUCLEOTIDE SEQUENCE [LARGE SCALE GENOMIC DNA]</scope>
    <source>
        <strain evidence="2 3">NCTC13193</strain>
    </source>
</reference>
<keyword evidence="1" id="KW-1133">Transmembrane helix</keyword>
<gene>
    <name evidence="2" type="ORF">NCTC13193_02245</name>
</gene>
<keyword evidence="1" id="KW-0472">Membrane</keyword>
<proteinExistence type="predicted"/>
<feature type="transmembrane region" description="Helical" evidence="1">
    <location>
        <begin position="84"/>
        <end position="101"/>
    </location>
</feature>
<organism evidence="2 3">
    <name type="scientific">Serratia fonticola</name>
    <dbReference type="NCBI Taxonomy" id="47917"/>
    <lineage>
        <taxon>Bacteria</taxon>
        <taxon>Pseudomonadati</taxon>
        <taxon>Pseudomonadota</taxon>
        <taxon>Gammaproteobacteria</taxon>
        <taxon>Enterobacterales</taxon>
        <taxon>Yersiniaceae</taxon>
        <taxon>Serratia</taxon>
    </lineage>
</organism>
<keyword evidence="1" id="KW-0812">Transmembrane</keyword>
<accession>A0A3S5AQ41</accession>
<dbReference type="Proteomes" id="UP000270487">
    <property type="component" value="Chromosome"/>
</dbReference>
<sequence>MAVSNALIALAGALYVQTQGGADISMGIGTIVVGLAAVIIGETLLPARSLFLITMATLLGALLYRLMIALALNADFIGLQAQDLNLITALLVTLALVLPKLKQKLKSKRGRQPS</sequence>
<evidence type="ECO:0000313" key="3">
    <source>
        <dbReference type="Proteomes" id="UP000270487"/>
    </source>
</evidence>
<dbReference type="EMBL" id="LR134492">
    <property type="protein sequence ID" value="VEI68222.1"/>
    <property type="molecule type" value="Genomic_DNA"/>
</dbReference>
<dbReference type="PANTHER" id="PTHR32196">
    <property type="entry name" value="ABC TRANSPORTER PERMEASE PROTEIN YPHD-RELATED-RELATED"/>
    <property type="match status" value="1"/>
</dbReference>
<evidence type="ECO:0000313" key="2">
    <source>
        <dbReference type="EMBL" id="VEI68222.1"/>
    </source>
</evidence>
<name>A0A3S5AQ41_SERFO</name>